<evidence type="ECO:0000313" key="2">
    <source>
        <dbReference type="EMBL" id="CAA9276590.1"/>
    </source>
</evidence>
<dbReference type="AlphaFoldDB" id="A0A6J4JH48"/>
<feature type="region of interest" description="Disordered" evidence="1">
    <location>
        <begin position="87"/>
        <end position="133"/>
    </location>
</feature>
<dbReference type="InterPro" id="IPR011990">
    <property type="entry name" value="TPR-like_helical_dom_sf"/>
</dbReference>
<dbReference type="SUPFAM" id="SSF48452">
    <property type="entry name" value="TPR-like"/>
    <property type="match status" value="1"/>
</dbReference>
<feature type="region of interest" description="Disordered" evidence="1">
    <location>
        <begin position="149"/>
        <end position="177"/>
    </location>
</feature>
<evidence type="ECO:0000256" key="1">
    <source>
        <dbReference type="SAM" id="MobiDB-lite"/>
    </source>
</evidence>
<name>A0A6J4JH48_9PROT</name>
<protein>
    <submittedName>
        <fullName evidence="2">Uncharacterized protein</fullName>
    </submittedName>
</protein>
<reference evidence="2" key="1">
    <citation type="submission" date="2020-02" db="EMBL/GenBank/DDBJ databases">
        <authorList>
            <person name="Meier V. D."/>
        </authorList>
    </citation>
    <scope>NUCLEOTIDE SEQUENCE</scope>
    <source>
        <strain evidence="2">AVDCRST_MAG04</strain>
    </source>
</reference>
<feature type="compositionally biased region" description="Low complexity" evidence="1">
    <location>
        <begin position="87"/>
        <end position="103"/>
    </location>
</feature>
<sequence length="177" mass="17876">AVLGRGIAQDLLGQHTEAQASYRAVLAADPQNMPALNNLARSMVLAGDPGNAVPMLQRLTSRGDAPARIRNNLSVAQAAVGEQGGLELPSPVAAAPSPVGEAASRAGSTTTAQREALQPVASPNPNATTNAAFASGMAPAGPVFTDGIVAMEPIPDRPRRVKPAPKAPVERAAPAGE</sequence>
<dbReference type="Pfam" id="PF14559">
    <property type="entry name" value="TPR_19"/>
    <property type="match status" value="1"/>
</dbReference>
<feature type="compositionally biased region" description="Low complexity" evidence="1">
    <location>
        <begin position="121"/>
        <end position="133"/>
    </location>
</feature>
<gene>
    <name evidence="2" type="ORF">AVDCRST_MAG04-3429</name>
</gene>
<accession>A0A6J4JH48</accession>
<dbReference type="Gene3D" id="1.25.40.10">
    <property type="entry name" value="Tetratricopeptide repeat domain"/>
    <property type="match status" value="1"/>
</dbReference>
<organism evidence="2">
    <name type="scientific">uncultured Acetobacteraceae bacterium</name>
    <dbReference type="NCBI Taxonomy" id="169975"/>
    <lineage>
        <taxon>Bacteria</taxon>
        <taxon>Pseudomonadati</taxon>
        <taxon>Pseudomonadota</taxon>
        <taxon>Alphaproteobacteria</taxon>
        <taxon>Acetobacterales</taxon>
        <taxon>Acetobacteraceae</taxon>
        <taxon>environmental samples</taxon>
    </lineage>
</organism>
<feature type="non-terminal residue" evidence="2">
    <location>
        <position position="1"/>
    </location>
</feature>
<proteinExistence type="predicted"/>
<dbReference type="EMBL" id="CADCTL010000253">
    <property type="protein sequence ID" value="CAA9276590.1"/>
    <property type="molecule type" value="Genomic_DNA"/>
</dbReference>